<accession>W9PYV3</accession>
<name>W9PYV3_FUSOX</name>
<reference evidence="1" key="1">
    <citation type="submission" date="2011-10" db="EMBL/GenBank/DDBJ databases">
        <title>The Genome Sequence of Fusarium oxysporum HDV247.</title>
        <authorList>
            <consortium name="The Broad Institute Genome Sequencing Platform"/>
            <person name="Ma L.-J."/>
            <person name="Gale L.R."/>
            <person name="Schwartz D.C."/>
            <person name="Zhou S."/>
            <person name="Corby-Kistler H."/>
            <person name="Young S.K."/>
            <person name="Zeng Q."/>
            <person name="Gargeya S."/>
            <person name="Fitzgerald M."/>
            <person name="Haas B."/>
            <person name="Abouelleil A."/>
            <person name="Alvarado L."/>
            <person name="Arachchi H.M."/>
            <person name="Berlin A."/>
            <person name="Brown A."/>
            <person name="Chapman S.B."/>
            <person name="Chen Z."/>
            <person name="Dunbar C."/>
            <person name="Freedman E."/>
            <person name="Gearin G."/>
            <person name="Goldberg J."/>
            <person name="Griggs A."/>
            <person name="Gujja S."/>
            <person name="Heiman D."/>
            <person name="Howarth C."/>
            <person name="Larson L."/>
            <person name="Lui A."/>
            <person name="MacDonald P.J.P."/>
            <person name="Montmayeur A."/>
            <person name="Murphy C."/>
            <person name="Neiman D."/>
            <person name="Pearson M."/>
            <person name="Priest M."/>
            <person name="Roberts A."/>
            <person name="Saif S."/>
            <person name="Shea T."/>
            <person name="Shenoy N."/>
            <person name="Sisk P."/>
            <person name="Stolte C."/>
            <person name="Sykes S."/>
            <person name="Wortman J."/>
            <person name="Nusbaum C."/>
            <person name="Birren B."/>
        </authorList>
    </citation>
    <scope>NUCLEOTIDE SEQUENCE [LARGE SCALE GENOMIC DNA]</scope>
    <source>
        <strain evidence="1">HDV247</strain>
    </source>
</reference>
<organism evidence="1">
    <name type="scientific">Fusarium oxysporum f. sp. pisi HDV247</name>
    <dbReference type="NCBI Taxonomy" id="1080344"/>
    <lineage>
        <taxon>Eukaryota</taxon>
        <taxon>Fungi</taxon>
        <taxon>Dikarya</taxon>
        <taxon>Ascomycota</taxon>
        <taxon>Pezizomycotina</taxon>
        <taxon>Sordariomycetes</taxon>
        <taxon>Hypocreomycetidae</taxon>
        <taxon>Hypocreales</taxon>
        <taxon>Nectriaceae</taxon>
        <taxon>Fusarium</taxon>
        <taxon>Fusarium oxysporum species complex</taxon>
    </lineage>
</organism>
<reference evidence="1" key="2">
    <citation type="submission" date="2012-05" db="EMBL/GenBank/DDBJ databases">
        <title>Annotation of the Genome Sequence of Fusarium oxysporum HDV247.</title>
        <authorList>
            <consortium name="The Broad Institute Genomics Platform"/>
            <person name="Ma L.-J."/>
            <person name="Corby-Kistler H."/>
            <person name="Broz K."/>
            <person name="Gale L.R."/>
            <person name="Jonkers W."/>
            <person name="O'Donnell K."/>
            <person name="Ploetz R."/>
            <person name="Steinberg C."/>
            <person name="Schwartz D.C."/>
            <person name="VanEtten H."/>
            <person name="Zhou S."/>
            <person name="Young S.K."/>
            <person name="Zeng Q."/>
            <person name="Gargeya S."/>
            <person name="Fitzgerald M."/>
            <person name="Abouelleil A."/>
            <person name="Alvarado L."/>
            <person name="Chapman S.B."/>
            <person name="Gainer-Dewar J."/>
            <person name="Goldberg J."/>
            <person name="Griggs A."/>
            <person name="Gujja S."/>
            <person name="Hansen M."/>
            <person name="Howarth C."/>
            <person name="Imamovic A."/>
            <person name="Ireland A."/>
            <person name="Larimer J."/>
            <person name="McCowan C."/>
            <person name="Murphy C."/>
            <person name="Pearson M."/>
            <person name="Poon T.W."/>
            <person name="Priest M."/>
            <person name="Roberts A."/>
            <person name="Saif S."/>
            <person name="Shea T."/>
            <person name="Sykes S."/>
            <person name="Wortman J."/>
            <person name="Nusbaum C."/>
            <person name="Birren B."/>
        </authorList>
    </citation>
    <scope>NUCLEOTIDE SEQUENCE</scope>
    <source>
        <strain evidence="1">HDV247</strain>
    </source>
</reference>
<evidence type="ECO:0000313" key="1">
    <source>
        <dbReference type="EMBL" id="EXA44825.1"/>
    </source>
</evidence>
<sequence>MLRQQALTSIDFSTVLFDNRRYFCLFPTHPQLDQHVEHMKECFVSLRCRPVSLELPPILFKIGCSKTWVSLKPSGRVLPCISRRPFPSFSTVPNTRTPVASIS</sequence>
<dbReference type="EMBL" id="JH650971">
    <property type="protein sequence ID" value="EXA44825.1"/>
    <property type="molecule type" value="Genomic_DNA"/>
</dbReference>
<dbReference type="AlphaFoldDB" id="W9PYV3"/>
<proteinExistence type="predicted"/>
<protein>
    <submittedName>
        <fullName evidence="1">Uncharacterized protein</fullName>
    </submittedName>
</protein>
<dbReference type="HOGENOM" id="CLU_2263864_0_0_1"/>
<dbReference type="Proteomes" id="UP000030751">
    <property type="component" value="Unassembled WGS sequence"/>
</dbReference>
<gene>
    <name evidence="1" type="ORF">FOVG_06122</name>
</gene>